<keyword evidence="3" id="KW-0808">Transferase</keyword>
<organism evidence="3 4">
    <name type="scientific">Actomonas aquatica</name>
    <dbReference type="NCBI Taxonomy" id="2866162"/>
    <lineage>
        <taxon>Bacteria</taxon>
        <taxon>Pseudomonadati</taxon>
        <taxon>Verrucomicrobiota</taxon>
        <taxon>Opitutia</taxon>
        <taxon>Opitutales</taxon>
        <taxon>Opitutaceae</taxon>
        <taxon>Actomonas</taxon>
    </lineage>
</organism>
<evidence type="ECO:0000259" key="1">
    <source>
        <dbReference type="Pfam" id="PF00534"/>
    </source>
</evidence>
<name>A0ABZ1CCW8_9BACT</name>
<reference evidence="3 4" key="1">
    <citation type="submission" date="2021-08" db="EMBL/GenBank/DDBJ databases">
        <authorList>
            <person name="Zhang D."/>
            <person name="Zhang A."/>
            <person name="Wang L."/>
        </authorList>
    </citation>
    <scope>NUCLEOTIDE SEQUENCE [LARGE SCALE GENOMIC DNA]</scope>
    <source>
        <strain evidence="3 4">WL0086</strain>
    </source>
</reference>
<sequence>MRILLTADAELPVPPRLYGGIERIIASLVQEFRRRGHQVALVAHRESTVPNDAFFPWPTLSSTRVMDHWKNGLALRKAVGRFRPDVVHSFSRLLWLLPLLPSSVPRIMSYQRAPTGRTVAWSHRLHGHRLKFTGCSEHIAAAGRGSRGEWNAIPNFIDPDRFSFVPKVPEDAPLVFLSRIERIKGTHTAIAIAMASKRRLIIAGNRVDSLEGKRYWQQEIGPLLEPGKIDYIGPVDDAQKNALLGGAAAMVVPIEWDEPFGIVFAEALACGTPIISSPRGSALEIVRPGTNGFLVGSVDEGAKAVDRISALNRAQCRADVEARFSVSVVAQQYLNLYSRVIENSAS</sequence>
<feature type="domain" description="Glycosyl transferase family 1" evidence="1">
    <location>
        <begin position="169"/>
        <end position="309"/>
    </location>
</feature>
<keyword evidence="4" id="KW-1185">Reference proteome</keyword>
<dbReference type="PANTHER" id="PTHR12526">
    <property type="entry name" value="GLYCOSYLTRANSFERASE"/>
    <property type="match status" value="1"/>
</dbReference>
<dbReference type="PANTHER" id="PTHR12526:SF595">
    <property type="entry name" value="BLL5217 PROTEIN"/>
    <property type="match status" value="1"/>
</dbReference>
<dbReference type="Gene3D" id="3.40.50.2000">
    <property type="entry name" value="Glycogen Phosphorylase B"/>
    <property type="match status" value="2"/>
</dbReference>
<dbReference type="Pfam" id="PF00534">
    <property type="entry name" value="Glycos_transf_1"/>
    <property type="match status" value="1"/>
</dbReference>
<keyword evidence="3" id="KW-0328">Glycosyltransferase</keyword>
<evidence type="ECO:0000259" key="2">
    <source>
        <dbReference type="Pfam" id="PF13439"/>
    </source>
</evidence>
<dbReference type="EMBL" id="CP139781">
    <property type="protein sequence ID" value="WRQ88464.1"/>
    <property type="molecule type" value="Genomic_DNA"/>
</dbReference>
<dbReference type="Pfam" id="PF13439">
    <property type="entry name" value="Glyco_transf_4"/>
    <property type="match status" value="1"/>
</dbReference>
<dbReference type="Proteomes" id="UP000738431">
    <property type="component" value="Chromosome"/>
</dbReference>
<dbReference type="RefSeq" id="WP_221033265.1">
    <property type="nucleotide sequence ID" value="NZ_CP139781.1"/>
</dbReference>
<feature type="domain" description="Glycosyltransferase subfamily 4-like N-terminal" evidence="2">
    <location>
        <begin position="18"/>
        <end position="161"/>
    </location>
</feature>
<evidence type="ECO:0000313" key="3">
    <source>
        <dbReference type="EMBL" id="WRQ88464.1"/>
    </source>
</evidence>
<dbReference type="InterPro" id="IPR001296">
    <property type="entry name" value="Glyco_trans_1"/>
</dbReference>
<evidence type="ECO:0000313" key="4">
    <source>
        <dbReference type="Proteomes" id="UP000738431"/>
    </source>
</evidence>
<gene>
    <name evidence="3" type="ORF">K1X11_003555</name>
</gene>
<reference evidence="3 4" key="2">
    <citation type="submission" date="2023-12" db="EMBL/GenBank/DDBJ databases">
        <title>Description of an unclassified Opitutus bacterium of Verrucomicrobiota.</title>
        <authorList>
            <person name="Zhang D.-F."/>
        </authorList>
    </citation>
    <scope>NUCLEOTIDE SEQUENCE [LARGE SCALE GENOMIC DNA]</scope>
    <source>
        <strain evidence="3 4">WL0086</strain>
    </source>
</reference>
<proteinExistence type="predicted"/>
<protein>
    <submittedName>
        <fullName evidence="3">Glycosyltransferase</fullName>
        <ecNumber evidence="3">2.4.-.-</ecNumber>
    </submittedName>
</protein>
<dbReference type="InterPro" id="IPR028098">
    <property type="entry name" value="Glyco_trans_4-like_N"/>
</dbReference>
<accession>A0ABZ1CCW8</accession>
<dbReference type="SUPFAM" id="SSF53756">
    <property type="entry name" value="UDP-Glycosyltransferase/glycogen phosphorylase"/>
    <property type="match status" value="1"/>
</dbReference>
<dbReference type="EC" id="2.4.-.-" evidence="3"/>
<dbReference type="GO" id="GO:0016757">
    <property type="term" value="F:glycosyltransferase activity"/>
    <property type="evidence" value="ECO:0007669"/>
    <property type="project" value="UniProtKB-KW"/>
</dbReference>